<dbReference type="SUPFAM" id="SSF47459">
    <property type="entry name" value="HLH, helix-loop-helix DNA-binding domain"/>
    <property type="match status" value="1"/>
</dbReference>
<keyword evidence="6" id="KW-1185">Reference proteome</keyword>
<dbReference type="EMBL" id="CCAG010013954">
    <property type="status" value="NOT_ANNOTATED_CDS"/>
    <property type="molecule type" value="Genomic_DNA"/>
</dbReference>
<dbReference type="InterPro" id="IPR011009">
    <property type="entry name" value="Kinase-like_dom_sf"/>
</dbReference>
<dbReference type="Gene3D" id="3.90.1200.10">
    <property type="match status" value="1"/>
</dbReference>
<dbReference type="AlphaFoldDB" id="A0A1B0G484"/>
<dbReference type="CDD" id="cd19708">
    <property type="entry name" value="bHLH_TS_dHLH3B_like"/>
    <property type="match status" value="1"/>
</dbReference>
<evidence type="ECO:0000313" key="6">
    <source>
        <dbReference type="Proteomes" id="UP000092444"/>
    </source>
</evidence>
<evidence type="ECO:0000256" key="2">
    <source>
        <dbReference type="ARBA" id="ARBA00023125"/>
    </source>
</evidence>
<dbReference type="SMART" id="SM00587">
    <property type="entry name" value="CHK"/>
    <property type="match status" value="1"/>
</dbReference>
<dbReference type="SMART" id="SM00353">
    <property type="entry name" value="HLH"/>
    <property type="match status" value="1"/>
</dbReference>
<dbReference type="InterPro" id="IPR036638">
    <property type="entry name" value="HLH_DNA-bd_sf"/>
</dbReference>
<dbReference type="SUPFAM" id="SSF56112">
    <property type="entry name" value="Protein kinase-like (PK-like)"/>
    <property type="match status" value="1"/>
</dbReference>
<dbReference type="EnsemblMetazoa" id="GMOY008131-RA">
    <property type="protein sequence ID" value="GMOY008131-PA"/>
    <property type="gene ID" value="GMOY008131"/>
</dbReference>
<dbReference type="Pfam" id="PF02958">
    <property type="entry name" value="EcKL"/>
    <property type="match status" value="1"/>
</dbReference>
<dbReference type="InterPro" id="IPR004119">
    <property type="entry name" value="EcKL"/>
</dbReference>
<dbReference type="VEuPathDB" id="VectorBase:GMOY008131"/>
<dbReference type="Pfam" id="PF00010">
    <property type="entry name" value="HLH"/>
    <property type="match status" value="1"/>
</dbReference>
<dbReference type="InterPro" id="IPR011598">
    <property type="entry name" value="bHLH_dom"/>
</dbReference>
<dbReference type="PANTHER" id="PTHR11012">
    <property type="entry name" value="PROTEIN KINASE-LIKE DOMAIN-CONTAINING"/>
    <property type="match status" value="1"/>
</dbReference>
<sequence>MPVPKYVTRQPKLKKLALVIMAWPKGKEEPSAPNSSAENNAKISIKSNLTKTGILSLSANENSLQPVTELSIFGKPPALIHHQPVVNPKTESLSDGELSDFSLNDTEEEEEEYRNYILLNGNQTEASASNCLGSPCSLPLIASPPIFQTATSPVEVYPKNGFVMGTVRKVFTNTRERWRQQNVSSAFAELRKLVPTHPPDKKLSKNEILRSAIKYIKLLTGILEWQKNQEEQHLQQEENEPNNNNNNNHKMTLNGHVLAKAVAKLTSQPIQAQSLLMIAPVVTLTANHFIKTETVEQKDKNSNSFLRATTTRSTTIGAGKISRNQKRKASEVNVASNVKEETLKLKKDNNSEAVNTHAMGFDFVHLSTIDEIRIILSKDNILVNYLQNFAYSLSDKYLRNHLIPQIMQHLQKEEFISYEVDHSPGLDGFMSTLYIIKLKTKSAKSVKERWLILKVMRGERDFRQSSKSYIQFANEIYVYTSVLAAFKEVMEVAEECSVKVEDLLPKCYVAEFGYIEGLSSNVKDVESVLVLEHLKPLNYRMGPRLYLNFEHLLAMSRLLGKYHAFSYALKSTNITKWNQLIAGIKPLPFIDMKRPDEDKNNFYRILYRVAFDRFFDYLERHKNDNIFDSSNDKDVKLIENLKKLREKYFHEPCKLLENLRTEVLINEDDNNFAVILHGDYNRNNVLFKYKNQEQEASLNELEDIKMFDFQELRYGSPALDLSFFMYFNTPEDIRSEIWSDLLVCYHTNMISILSNSLKAHQKTSDEIFRILSCYSFENFQKHFRRFGFYGVMICLHFLPWMLCSEQECEHLSELFAVNVHSDEFYQLSMNAGGDMVNSKLLAIVRHASEMGYMDHI</sequence>
<keyword evidence="2" id="KW-0238">DNA-binding</keyword>
<dbReference type="PANTHER" id="PTHR11012:SF4">
    <property type="entry name" value="LD42035P"/>
    <property type="match status" value="1"/>
</dbReference>
<dbReference type="FunFam" id="4.10.280.10:FF:000015">
    <property type="entry name" value="T-cell acute lymphocytic leukemia 1"/>
    <property type="match status" value="1"/>
</dbReference>
<dbReference type="STRING" id="37546.A0A1B0G484"/>
<keyword evidence="3" id="KW-0804">Transcription</keyword>
<dbReference type="InterPro" id="IPR015897">
    <property type="entry name" value="CHK_kinase-like"/>
</dbReference>
<dbReference type="Gene3D" id="4.10.280.10">
    <property type="entry name" value="Helix-loop-helix DNA-binding domain"/>
    <property type="match status" value="1"/>
</dbReference>
<dbReference type="GO" id="GO:0046983">
    <property type="term" value="F:protein dimerization activity"/>
    <property type="evidence" value="ECO:0007669"/>
    <property type="project" value="InterPro"/>
</dbReference>
<dbReference type="PROSITE" id="PS50888">
    <property type="entry name" value="BHLH"/>
    <property type="match status" value="1"/>
</dbReference>
<dbReference type="GO" id="GO:0003677">
    <property type="term" value="F:DNA binding"/>
    <property type="evidence" value="ECO:0007669"/>
    <property type="project" value="UniProtKB-KW"/>
</dbReference>
<dbReference type="Proteomes" id="UP000092444">
    <property type="component" value="Unassembled WGS sequence"/>
</dbReference>
<dbReference type="EMBL" id="CCAG010013953">
    <property type="status" value="NOT_ANNOTATED_CDS"/>
    <property type="molecule type" value="Genomic_DNA"/>
</dbReference>
<protein>
    <recommendedName>
        <fullName evidence="4">BHLH domain-containing protein</fullName>
    </recommendedName>
</protein>
<evidence type="ECO:0000259" key="4">
    <source>
        <dbReference type="PROSITE" id="PS50888"/>
    </source>
</evidence>
<keyword evidence="1" id="KW-0805">Transcription regulation</keyword>
<name>A0A1B0G484_GLOMM</name>
<organism evidence="5 6">
    <name type="scientific">Glossina morsitans morsitans</name>
    <name type="common">Savannah tsetse fly</name>
    <dbReference type="NCBI Taxonomy" id="37546"/>
    <lineage>
        <taxon>Eukaryota</taxon>
        <taxon>Metazoa</taxon>
        <taxon>Ecdysozoa</taxon>
        <taxon>Arthropoda</taxon>
        <taxon>Hexapoda</taxon>
        <taxon>Insecta</taxon>
        <taxon>Pterygota</taxon>
        <taxon>Neoptera</taxon>
        <taxon>Endopterygota</taxon>
        <taxon>Diptera</taxon>
        <taxon>Brachycera</taxon>
        <taxon>Muscomorpha</taxon>
        <taxon>Hippoboscoidea</taxon>
        <taxon>Glossinidae</taxon>
        <taxon>Glossina</taxon>
    </lineage>
</organism>
<feature type="domain" description="BHLH" evidence="4">
    <location>
        <begin position="167"/>
        <end position="219"/>
    </location>
</feature>
<proteinExistence type="predicted"/>
<evidence type="ECO:0000313" key="5">
    <source>
        <dbReference type="EnsemblMetazoa" id="GMOY008131-PA"/>
    </source>
</evidence>
<accession>A0A1B0G484</accession>
<dbReference type="PhylomeDB" id="A0A1B0G484"/>
<reference evidence="5" key="1">
    <citation type="submission" date="2020-05" db="UniProtKB">
        <authorList>
            <consortium name="EnsemblMetazoa"/>
        </authorList>
    </citation>
    <scope>IDENTIFICATION</scope>
    <source>
        <strain evidence="5">Yale</strain>
    </source>
</reference>
<evidence type="ECO:0000256" key="1">
    <source>
        <dbReference type="ARBA" id="ARBA00023015"/>
    </source>
</evidence>
<evidence type="ECO:0000256" key="3">
    <source>
        <dbReference type="ARBA" id="ARBA00023163"/>
    </source>
</evidence>